<protein>
    <submittedName>
        <fullName evidence="1">Uncharacterized protein</fullName>
    </submittedName>
</protein>
<dbReference type="EMBL" id="CM046397">
    <property type="protein sequence ID" value="KAI8534681.1"/>
    <property type="molecule type" value="Genomic_DNA"/>
</dbReference>
<organism evidence="1 2">
    <name type="scientific">Rhododendron molle</name>
    <name type="common">Chinese azalea</name>
    <name type="synonym">Azalea mollis</name>
    <dbReference type="NCBI Taxonomy" id="49168"/>
    <lineage>
        <taxon>Eukaryota</taxon>
        <taxon>Viridiplantae</taxon>
        <taxon>Streptophyta</taxon>
        <taxon>Embryophyta</taxon>
        <taxon>Tracheophyta</taxon>
        <taxon>Spermatophyta</taxon>
        <taxon>Magnoliopsida</taxon>
        <taxon>eudicotyledons</taxon>
        <taxon>Gunneridae</taxon>
        <taxon>Pentapetalae</taxon>
        <taxon>asterids</taxon>
        <taxon>Ericales</taxon>
        <taxon>Ericaceae</taxon>
        <taxon>Ericoideae</taxon>
        <taxon>Rhodoreae</taxon>
        <taxon>Rhododendron</taxon>
    </lineage>
</organism>
<reference evidence="1" key="1">
    <citation type="submission" date="2022-02" db="EMBL/GenBank/DDBJ databases">
        <title>Plant Genome Project.</title>
        <authorList>
            <person name="Zhang R.-G."/>
        </authorList>
    </citation>
    <scope>NUCLEOTIDE SEQUENCE</scope>
    <source>
        <strain evidence="1">AT1</strain>
    </source>
</reference>
<proteinExistence type="predicted"/>
<comment type="caution">
    <text evidence="1">The sequence shown here is derived from an EMBL/GenBank/DDBJ whole genome shotgun (WGS) entry which is preliminary data.</text>
</comment>
<keyword evidence="2" id="KW-1185">Reference proteome</keyword>
<dbReference type="Proteomes" id="UP001062846">
    <property type="component" value="Chromosome 10"/>
</dbReference>
<accession>A0ACC0M2B1</accession>
<sequence>MNTIPVKVPIFLLVRLRLGGQSLTFRGDVSEDVRCGINDQNFEQICQFLVIVSVPWFDILVIRIGIGRYVSASVGTYTRYG</sequence>
<evidence type="ECO:0000313" key="2">
    <source>
        <dbReference type="Proteomes" id="UP001062846"/>
    </source>
</evidence>
<name>A0ACC0M2B1_RHOML</name>
<gene>
    <name evidence="1" type="ORF">RHMOL_Rhmol10G0109200</name>
</gene>
<evidence type="ECO:0000313" key="1">
    <source>
        <dbReference type="EMBL" id="KAI8534681.1"/>
    </source>
</evidence>